<sequence>ARGRGKRTGLHFLTFFSNGNFLFLVVLVRFLVSQVASVYCHSGFDLHLSRLHAVIKNPEELLGLLVIRKAAKKGMLKAHKKNCCSNCV</sequence>
<dbReference type="Ensembl" id="ENSORLT00000046431.1">
    <property type="protein sequence ID" value="ENSORLP00000037099.1"/>
    <property type="gene ID" value="ENSORLG00000029017.1"/>
</dbReference>
<reference evidence="2" key="3">
    <citation type="submission" date="2025-09" db="UniProtKB">
        <authorList>
            <consortium name="Ensembl"/>
        </authorList>
    </citation>
    <scope>IDENTIFICATION</scope>
    <source>
        <strain evidence="2">Hd-rR</strain>
    </source>
</reference>
<evidence type="ECO:0000256" key="1">
    <source>
        <dbReference type="SAM" id="Phobius"/>
    </source>
</evidence>
<accession>A0A3B3I042</accession>
<dbReference type="Bgee" id="ENSORLG00000029017">
    <property type="expression patterns" value="Expressed in sexually immature organism and 5 other cell types or tissues"/>
</dbReference>
<reference evidence="2" key="2">
    <citation type="submission" date="2025-08" db="UniProtKB">
        <authorList>
            <consortium name="Ensembl"/>
        </authorList>
    </citation>
    <scope>IDENTIFICATION</scope>
    <source>
        <strain evidence="2">Hd-rR</strain>
    </source>
</reference>
<dbReference type="AlphaFoldDB" id="A0A3B3I042"/>
<proteinExistence type="predicted"/>
<dbReference type="GeneTree" id="ENSGT00940000179168"/>
<name>A0A3B3I042_ORYLA</name>
<reference evidence="2 3" key="1">
    <citation type="journal article" date="2007" name="Nature">
        <title>The medaka draft genome and insights into vertebrate genome evolution.</title>
        <authorList>
            <person name="Kasahara M."/>
            <person name="Naruse K."/>
            <person name="Sasaki S."/>
            <person name="Nakatani Y."/>
            <person name="Qu W."/>
            <person name="Ahsan B."/>
            <person name="Yamada T."/>
            <person name="Nagayasu Y."/>
            <person name="Doi K."/>
            <person name="Kasai Y."/>
            <person name="Jindo T."/>
            <person name="Kobayashi D."/>
            <person name="Shimada A."/>
            <person name="Toyoda A."/>
            <person name="Kuroki Y."/>
            <person name="Fujiyama A."/>
            <person name="Sasaki T."/>
            <person name="Shimizu A."/>
            <person name="Asakawa S."/>
            <person name="Shimizu N."/>
            <person name="Hashimoto S."/>
            <person name="Yang J."/>
            <person name="Lee Y."/>
            <person name="Matsushima K."/>
            <person name="Sugano S."/>
            <person name="Sakaizumi M."/>
            <person name="Narita T."/>
            <person name="Ohishi K."/>
            <person name="Haga S."/>
            <person name="Ohta F."/>
            <person name="Nomoto H."/>
            <person name="Nogata K."/>
            <person name="Morishita T."/>
            <person name="Endo T."/>
            <person name="Shin-I T."/>
            <person name="Takeda H."/>
            <person name="Morishita S."/>
            <person name="Kohara Y."/>
        </authorList>
    </citation>
    <scope>NUCLEOTIDE SEQUENCE [LARGE SCALE GENOMIC DNA]</scope>
    <source>
        <strain evidence="2 3">Hd-rR</strain>
    </source>
</reference>
<dbReference type="Proteomes" id="UP000001038">
    <property type="component" value="Chromosome 5"/>
</dbReference>
<organism evidence="2 3">
    <name type="scientific">Oryzias latipes</name>
    <name type="common">Japanese rice fish</name>
    <name type="synonym">Japanese killifish</name>
    <dbReference type="NCBI Taxonomy" id="8090"/>
    <lineage>
        <taxon>Eukaryota</taxon>
        <taxon>Metazoa</taxon>
        <taxon>Chordata</taxon>
        <taxon>Craniata</taxon>
        <taxon>Vertebrata</taxon>
        <taxon>Euteleostomi</taxon>
        <taxon>Actinopterygii</taxon>
        <taxon>Neopterygii</taxon>
        <taxon>Teleostei</taxon>
        <taxon>Neoteleostei</taxon>
        <taxon>Acanthomorphata</taxon>
        <taxon>Ovalentaria</taxon>
        <taxon>Atherinomorphae</taxon>
        <taxon>Beloniformes</taxon>
        <taxon>Adrianichthyidae</taxon>
        <taxon>Oryziinae</taxon>
        <taxon>Oryzias</taxon>
    </lineage>
</organism>
<evidence type="ECO:0000313" key="2">
    <source>
        <dbReference type="Ensembl" id="ENSORLP00000037099.1"/>
    </source>
</evidence>
<keyword evidence="3" id="KW-1185">Reference proteome</keyword>
<feature type="transmembrane region" description="Helical" evidence="1">
    <location>
        <begin position="12"/>
        <end position="32"/>
    </location>
</feature>
<keyword evidence="1" id="KW-0812">Transmembrane</keyword>
<keyword evidence="1" id="KW-0472">Membrane</keyword>
<evidence type="ECO:0000313" key="3">
    <source>
        <dbReference type="Proteomes" id="UP000001038"/>
    </source>
</evidence>
<dbReference type="InParanoid" id="A0A3B3I042"/>
<protein>
    <submittedName>
        <fullName evidence="2">Uncharacterized protein</fullName>
    </submittedName>
</protein>
<keyword evidence="1" id="KW-1133">Transmembrane helix</keyword>